<dbReference type="EMBL" id="FXAM01000001">
    <property type="protein sequence ID" value="SMF95170.1"/>
    <property type="molecule type" value="Genomic_DNA"/>
</dbReference>
<dbReference type="PANTHER" id="PTHR36305:SF1">
    <property type="entry name" value="PHOSPHATIDYLGLYCEROPHOSPHATASE A"/>
    <property type="match status" value="1"/>
</dbReference>
<keyword evidence="1" id="KW-0460">Magnesium</keyword>
<dbReference type="CDD" id="cd06971">
    <property type="entry name" value="PgpA"/>
    <property type="match status" value="1"/>
</dbReference>
<sequence length="174" mass="18393">MNTSPTPNASKAKSRLRIPARRVFGDPYCFLAFGFGSGLAPVAPGTFGTLAAVPVYALVAGLAFPVYAGLVLGLFAAGVPICQRCERRLGIHDHSGIVWDEIVGFLITMAGVPFSWPAVVLGFALFRLFDVLKPWPISRLDRDVAGGFGVMLDDALAGVFAACGLHLLLPYVSA</sequence>
<dbReference type="Proteomes" id="UP000192923">
    <property type="component" value="Unassembled WGS sequence"/>
</dbReference>
<dbReference type="STRING" id="1760988.SAMN02949497_2517"/>
<dbReference type="InterPro" id="IPR036681">
    <property type="entry name" value="PgpA-like_sf"/>
</dbReference>
<dbReference type="GO" id="GO:0009395">
    <property type="term" value="P:phospholipid catabolic process"/>
    <property type="evidence" value="ECO:0007669"/>
    <property type="project" value="UniProtKB-KW"/>
</dbReference>
<dbReference type="PIRSF" id="PIRSF006162">
    <property type="entry name" value="PgpA"/>
    <property type="match status" value="1"/>
</dbReference>
<keyword evidence="1 2" id="KW-0472">Membrane</keyword>
<comment type="function">
    <text evidence="1">Lipid phosphatase which dephosphorylates phosphatidylglycerophosphate (PGP) to phosphatidylglycerol (PG).</text>
</comment>
<dbReference type="GO" id="GO:0008962">
    <property type="term" value="F:phosphatidylglycerophosphatase activity"/>
    <property type="evidence" value="ECO:0007669"/>
    <property type="project" value="UniProtKB-EC"/>
</dbReference>
<keyword evidence="2" id="KW-1133">Transmembrane helix</keyword>
<evidence type="ECO:0000256" key="1">
    <source>
        <dbReference type="PIRNR" id="PIRNR006162"/>
    </source>
</evidence>
<feature type="transmembrane region" description="Helical" evidence="2">
    <location>
        <begin position="23"/>
        <end position="43"/>
    </location>
</feature>
<dbReference type="InterPro" id="IPR026037">
    <property type="entry name" value="PgpA"/>
</dbReference>
<dbReference type="GO" id="GO:0005886">
    <property type="term" value="C:plasma membrane"/>
    <property type="evidence" value="ECO:0007669"/>
    <property type="project" value="UniProtKB-SubCell"/>
</dbReference>
<dbReference type="SUPFAM" id="SSF101307">
    <property type="entry name" value="YutG-like"/>
    <property type="match status" value="1"/>
</dbReference>
<evidence type="ECO:0000259" key="3">
    <source>
        <dbReference type="Pfam" id="PF04608"/>
    </source>
</evidence>
<comment type="subcellular location">
    <subcellularLocation>
        <location evidence="1">Cell inner membrane</location>
        <topology evidence="1">Multi-pass membrane protein</topology>
    </subcellularLocation>
</comment>
<dbReference type="EC" id="3.1.3.27" evidence="1"/>
<keyword evidence="1" id="KW-0997">Cell inner membrane</keyword>
<keyword evidence="1" id="KW-1208">Phospholipid metabolism</keyword>
<feature type="transmembrane region" description="Helical" evidence="2">
    <location>
        <begin position="146"/>
        <end position="169"/>
    </location>
</feature>
<evidence type="ECO:0000313" key="5">
    <source>
        <dbReference type="Proteomes" id="UP000192923"/>
    </source>
</evidence>
<dbReference type="GO" id="GO:0046872">
    <property type="term" value="F:metal ion binding"/>
    <property type="evidence" value="ECO:0007669"/>
    <property type="project" value="UniProtKB-KW"/>
</dbReference>
<dbReference type="AlphaFoldDB" id="A0A1Y6CY55"/>
<feature type="transmembrane region" description="Helical" evidence="2">
    <location>
        <begin position="55"/>
        <end position="81"/>
    </location>
</feature>
<organism evidence="4 5">
    <name type="scientific">Methylomagnum ishizawai</name>
    <dbReference type="NCBI Taxonomy" id="1760988"/>
    <lineage>
        <taxon>Bacteria</taxon>
        <taxon>Pseudomonadati</taxon>
        <taxon>Pseudomonadota</taxon>
        <taxon>Gammaproteobacteria</taxon>
        <taxon>Methylococcales</taxon>
        <taxon>Methylococcaceae</taxon>
        <taxon>Methylomagnum</taxon>
    </lineage>
</organism>
<comment type="cofactor">
    <cofactor evidence="1">
        <name>Mg(2+)</name>
        <dbReference type="ChEBI" id="CHEBI:18420"/>
    </cofactor>
</comment>
<keyword evidence="1" id="KW-0595">Phospholipid degradation</keyword>
<dbReference type="PANTHER" id="PTHR36305">
    <property type="entry name" value="PHOSPHATIDYLGLYCEROPHOSPHATASE A"/>
    <property type="match status" value="1"/>
</dbReference>
<protein>
    <recommendedName>
        <fullName evidence="1">Phosphatidylglycerophosphatase A</fullName>
        <ecNumber evidence="1">3.1.3.27</ecNumber>
    </recommendedName>
    <alternativeName>
        <fullName evidence="1">Phosphatidylglycerolphosphate phosphatase A</fullName>
    </alternativeName>
</protein>
<dbReference type="UniPathway" id="UPA00084">
    <property type="reaction ID" value="UER00504"/>
</dbReference>
<keyword evidence="1" id="KW-0443">Lipid metabolism</keyword>
<feature type="domain" description="YutG/PgpA" evidence="3">
    <location>
        <begin position="31"/>
        <end position="168"/>
    </location>
</feature>
<gene>
    <name evidence="4" type="ORF">SAMN02949497_2517</name>
</gene>
<keyword evidence="1" id="KW-0479">Metal-binding</keyword>
<dbReference type="RefSeq" id="WP_085213166.1">
    <property type="nucleotide sequence ID" value="NZ_FXAM01000001.1"/>
</dbReference>
<proteinExistence type="predicted"/>
<dbReference type="OrthoDB" id="9804091at2"/>
<keyword evidence="1 2" id="KW-0812">Transmembrane</keyword>
<keyword evidence="1" id="KW-0442">Lipid degradation</keyword>
<accession>A0A1Y6CY55</accession>
<keyword evidence="1" id="KW-0378">Hydrolase</keyword>
<evidence type="ECO:0000256" key="2">
    <source>
        <dbReference type="SAM" id="Phobius"/>
    </source>
</evidence>
<comment type="pathway">
    <text evidence="1">Phospholipid metabolism; phosphatidylglycerol biosynthesis; phosphatidylglycerol from CDP-diacylglycerol: step 2/2.</text>
</comment>
<comment type="catalytic activity">
    <reaction evidence="1">
        <text>a 1,2-diacyl-sn-glycero-3-phospho-(1'-sn-glycero-3'-phosphate) + H2O = a 1,2-diacyl-sn-glycero-3-phospho-(1'-sn-glycerol) + phosphate</text>
        <dbReference type="Rhea" id="RHEA:33751"/>
        <dbReference type="ChEBI" id="CHEBI:15377"/>
        <dbReference type="ChEBI" id="CHEBI:43474"/>
        <dbReference type="ChEBI" id="CHEBI:60110"/>
        <dbReference type="ChEBI" id="CHEBI:64716"/>
        <dbReference type="EC" id="3.1.3.27"/>
    </reaction>
</comment>
<dbReference type="InterPro" id="IPR007686">
    <property type="entry name" value="YutG/PgpA"/>
</dbReference>
<evidence type="ECO:0000313" key="4">
    <source>
        <dbReference type="EMBL" id="SMF95170.1"/>
    </source>
</evidence>
<name>A0A1Y6CY55_9GAMM</name>
<dbReference type="GO" id="GO:0006655">
    <property type="term" value="P:phosphatidylglycerol biosynthetic process"/>
    <property type="evidence" value="ECO:0007669"/>
    <property type="project" value="UniProtKB-UniPathway"/>
</dbReference>
<feature type="transmembrane region" description="Helical" evidence="2">
    <location>
        <begin position="102"/>
        <end position="126"/>
    </location>
</feature>
<dbReference type="Pfam" id="PF04608">
    <property type="entry name" value="PgpA"/>
    <property type="match status" value="1"/>
</dbReference>
<reference evidence="4 5" key="1">
    <citation type="submission" date="2016-12" db="EMBL/GenBank/DDBJ databases">
        <authorList>
            <person name="Song W.-J."/>
            <person name="Kurnit D.M."/>
        </authorList>
    </citation>
    <scope>NUCLEOTIDE SEQUENCE [LARGE SCALE GENOMIC DNA]</scope>
    <source>
        <strain evidence="4 5">175</strain>
    </source>
</reference>
<keyword evidence="5" id="KW-1185">Reference proteome</keyword>
<keyword evidence="1" id="KW-1003">Cell membrane</keyword>